<feature type="compositionally biased region" description="Basic and acidic residues" evidence="1">
    <location>
        <begin position="131"/>
        <end position="147"/>
    </location>
</feature>
<feature type="compositionally biased region" description="Polar residues" evidence="1">
    <location>
        <begin position="150"/>
        <end position="159"/>
    </location>
</feature>
<sequence length="159" mass="17803">MEPDTLPNEMSKLSFAIAHDTEYNRYTELRVHGFHSSVAFRQAFPLEMSEGSLGIGRMLAVEFNPYVVSRLRDRLAEVKPQDLWNPNIAVHEIISLARDPFAKEASRIAAMKELNVMLSITIVDENGKTRSGRSLEDFYRDSGKAEQEPETGSQASTAG</sequence>
<proteinExistence type="predicted"/>
<keyword evidence="3" id="KW-1185">Reference proteome</keyword>
<protein>
    <submittedName>
        <fullName evidence="2">Uncharacterized protein</fullName>
    </submittedName>
</protein>
<accession>A0A2S1GSW4</accession>
<evidence type="ECO:0000313" key="2">
    <source>
        <dbReference type="EMBL" id="AWD92473.1"/>
    </source>
</evidence>
<reference evidence="2 3" key="1">
    <citation type="submission" date="2018-03" db="EMBL/GenBank/DDBJ databases">
        <title>Phage therapy in agriculture - a green tech approach to combat plant pathogenic bacteria.</title>
        <authorList>
            <person name="Carstens A.B."/>
            <person name="Djurhuus A.M."/>
            <person name="Hansen L.H."/>
        </authorList>
    </citation>
    <scope>NUCLEOTIDE SEQUENCE [LARGE SCALE GENOMIC DNA]</scope>
</reference>
<evidence type="ECO:0000256" key="1">
    <source>
        <dbReference type="SAM" id="MobiDB-lite"/>
    </source>
</evidence>
<dbReference type="KEGG" id="vg:54991561"/>
<feature type="region of interest" description="Disordered" evidence="1">
    <location>
        <begin position="131"/>
        <end position="159"/>
    </location>
</feature>
<organism evidence="2 3">
    <name type="scientific">Xanthomonas phage Carpasina</name>
    <dbReference type="NCBI Taxonomy" id="2163636"/>
    <lineage>
        <taxon>Viruses</taxon>
        <taxon>Duplodnaviria</taxon>
        <taxon>Heunggongvirae</taxon>
        <taxon>Uroviricota</taxon>
        <taxon>Caudoviricetes</taxon>
        <taxon>Lindbergviridae</taxon>
        <taxon>Carpasinavirus</taxon>
        <taxon>Carpasinavirus carpasina</taxon>
    </lineage>
</organism>
<evidence type="ECO:0000313" key="3">
    <source>
        <dbReference type="Proteomes" id="UP000246901"/>
    </source>
</evidence>
<name>A0A2S1GSW4_9CAUD</name>
<dbReference type="EMBL" id="MH059633">
    <property type="protein sequence ID" value="AWD92473.1"/>
    <property type="molecule type" value="Genomic_DNA"/>
</dbReference>
<dbReference type="GeneID" id="54991561"/>
<dbReference type="RefSeq" id="YP_009801054.1">
    <property type="nucleotide sequence ID" value="NC_047962.1"/>
</dbReference>
<dbReference type="Proteomes" id="UP000246901">
    <property type="component" value="Segment"/>
</dbReference>